<keyword evidence="2" id="KW-1185">Reference proteome</keyword>
<proteinExistence type="predicted"/>
<sequence>MRETEKGSIIFITSISGTERGIYPGVSMYGTSIAAIHHLTKMMAMELGKYGIRVNAVSCGLTISNDLFESKTLAGGLVYTSRTGVHGGTKHMLRSRFDLSVQELLRQVYVKSVSTK</sequence>
<accession>A0ABD1XRZ3</accession>
<reference evidence="1 2" key="1">
    <citation type="submission" date="2024-09" db="EMBL/GenBank/DDBJ databases">
        <title>Chromosome-scale assembly of Riccia fluitans.</title>
        <authorList>
            <person name="Paukszto L."/>
            <person name="Sawicki J."/>
            <person name="Karawczyk K."/>
            <person name="Piernik-Szablinska J."/>
            <person name="Szczecinska M."/>
            <person name="Mazdziarz M."/>
        </authorList>
    </citation>
    <scope>NUCLEOTIDE SEQUENCE [LARGE SCALE GENOMIC DNA]</scope>
    <source>
        <strain evidence="1">Rf_01</strain>
        <tissue evidence="1">Aerial parts of the thallus</tissue>
    </source>
</reference>
<dbReference type="CDD" id="cd05233">
    <property type="entry name" value="SDR_c"/>
    <property type="match status" value="1"/>
</dbReference>
<dbReference type="PANTHER" id="PTHR44375">
    <property type="entry name" value="BETA-KETOACYL-ACP REDUCTASE-LIKE PROTEIN-RELATED"/>
    <property type="match status" value="1"/>
</dbReference>
<dbReference type="Pfam" id="PF00106">
    <property type="entry name" value="adh_short"/>
    <property type="match status" value="1"/>
</dbReference>
<gene>
    <name evidence="1" type="ORF">R1flu_023155</name>
</gene>
<dbReference type="PRINTS" id="PR00081">
    <property type="entry name" value="GDHRDH"/>
</dbReference>
<dbReference type="InterPro" id="IPR002347">
    <property type="entry name" value="SDR_fam"/>
</dbReference>
<dbReference type="SUPFAM" id="SSF51735">
    <property type="entry name" value="NAD(P)-binding Rossmann-fold domains"/>
    <property type="match status" value="1"/>
</dbReference>
<protein>
    <submittedName>
        <fullName evidence="1">Uncharacterized protein</fullName>
    </submittedName>
</protein>
<dbReference type="PANTHER" id="PTHR44375:SF6">
    <property type="entry name" value="F28J7.36 PROTEIN"/>
    <property type="match status" value="1"/>
</dbReference>
<comment type="caution">
    <text evidence="1">The sequence shown here is derived from an EMBL/GenBank/DDBJ whole genome shotgun (WGS) entry which is preliminary data.</text>
</comment>
<dbReference type="Gene3D" id="3.40.50.720">
    <property type="entry name" value="NAD(P)-binding Rossmann-like Domain"/>
    <property type="match status" value="1"/>
</dbReference>
<dbReference type="EMBL" id="JBHFFA010000007">
    <property type="protein sequence ID" value="KAL2611463.1"/>
    <property type="molecule type" value="Genomic_DNA"/>
</dbReference>
<dbReference type="Proteomes" id="UP001605036">
    <property type="component" value="Unassembled WGS sequence"/>
</dbReference>
<name>A0ABD1XRZ3_9MARC</name>
<dbReference type="AlphaFoldDB" id="A0ABD1XRZ3"/>
<evidence type="ECO:0000313" key="1">
    <source>
        <dbReference type="EMBL" id="KAL2611463.1"/>
    </source>
</evidence>
<evidence type="ECO:0000313" key="2">
    <source>
        <dbReference type="Proteomes" id="UP001605036"/>
    </source>
</evidence>
<dbReference type="InterPro" id="IPR036291">
    <property type="entry name" value="NAD(P)-bd_dom_sf"/>
</dbReference>
<organism evidence="1 2">
    <name type="scientific">Riccia fluitans</name>
    <dbReference type="NCBI Taxonomy" id="41844"/>
    <lineage>
        <taxon>Eukaryota</taxon>
        <taxon>Viridiplantae</taxon>
        <taxon>Streptophyta</taxon>
        <taxon>Embryophyta</taxon>
        <taxon>Marchantiophyta</taxon>
        <taxon>Marchantiopsida</taxon>
        <taxon>Marchantiidae</taxon>
        <taxon>Marchantiales</taxon>
        <taxon>Ricciaceae</taxon>
        <taxon>Riccia</taxon>
    </lineage>
</organism>